<proteinExistence type="predicted"/>
<dbReference type="Proteomes" id="UP000076502">
    <property type="component" value="Unassembled WGS sequence"/>
</dbReference>
<reference evidence="2 3" key="1">
    <citation type="submission" date="2015-07" db="EMBL/GenBank/DDBJ databases">
        <title>The genome of Dufourea novaeangliae.</title>
        <authorList>
            <person name="Pan H."/>
            <person name="Kapheim K."/>
        </authorList>
    </citation>
    <scope>NUCLEOTIDE SEQUENCE [LARGE SCALE GENOMIC DNA]</scope>
    <source>
        <strain evidence="2">0120121106</strain>
        <tissue evidence="2">Whole body</tissue>
    </source>
</reference>
<keyword evidence="3" id="KW-1185">Reference proteome</keyword>
<sequence>MFEDGSLENMTVVIVLQNGTDYLNLQFVLMLLDISMGTKENKNEPDLRRRTQRPTKGTYDKLEERIGESKRSKVPRRQEQSKKRSCGISRSGMKTRYKKKTTQKTKNGTKDGYRVVERGLEEEEVSAVIDLAVLLDFWKILRYRFDKFIGSVFRGSVDRLESTRNVHYLRESFTLRE</sequence>
<name>A0A154PAP5_DUFNO</name>
<feature type="region of interest" description="Disordered" evidence="1">
    <location>
        <begin position="40"/>
        <end position="108"/>
    </location>
</feature>
<dbReference type="AlphaFoldDB" id="A0A154PAP5"/>
<evidence type="ECO:0000313" key="2">
    <source>
        <dbReference type="EMBL" id="KZC08298.1"/>
    </source>
</evidence>
<accession>A0A154PAP5</accession>
<protein>
    <submittedName>
        <fullName evidence="2">Uncharacterized protein</fullName>
    </submittedName>
</protein>
<evidence type="ECO:0000256" key="1">
    <source>
        <dbReference type="SAM" id="MobiDB-lite"/>
    </source>
</evidence>
<evidence type="ECO:0000313" key="3">
    <source>
        <dbReference type="Proteomes" id="UP000076502"/>
    </source>
</evidence>
<gene>
    <name evidence="2" type="ORF">WN55_09202</name>
</gene>
<feature type="compositionally biased region" description="Basic and acidic residues" evidence="1">
    <location>
        <begin position="58"/>
        <end position="82"/>
    </location>
</feature>
<organism evidence="2 3">
    <name type="scientific">Dufourea novaeangliae</name>
    <name type="common">Sweat bee</name>
    <dbReference type="NCBI Taxonomy" id="178035"/>
    <lineage>
        <taxon>Eukaryota</taxon>
        <taxon>Metazoa</taxon>
        <taxon>Ecdysozoa</taxon>
        <taxon>Arthropoda</taxon>
        <taxon>Hexapoda</taxon>
        <taxon>Insecta</taxon>
        <taxon>Pterygota</taxon>
        <taxon>Neoptera</taxon>
        <taxon>Endopterygota</taxon>
        <taxon>Hymenoptera</taxon>
        <taxon>Apocrita</taxon>
        <taxon>Aculeata</taxon>
        <taxon>Apoidea</taxon>
        <taxon>Anthophila</taxon>
        <taxon>Halictidae</taxon>
        <taxon>Rophitinae</taxon>
        <taxon>Dufourea</taxon>
    </lineage>
</organism>
<feature type="compositionally biased region" description="Basic residues" evidence="1">
    <location>
        <begin position="93"/>
        <end position="103"/>
    </location>
</feature>
<dbReference type="EMBL" id="KQ434846">
    <property type="protein sequence ID" value="KZC08298.1"/>
    <property type="molecule type" value="Genomic_DNA"/>
</dbReference>
<feature type="compositionally biased region" description="Basic and acidic residues" evidence="1">
    <location>
        <begin position="40"/>
        <end position="49"/>
    </location>
</feature>